<dbReference type="AlphaFoldDB" id="A0A6J2XPM5"/>
<keyword evidence="1" id="KW-1185">Reference proteome</keyword>
<sequence>MKDKKIALYAATNLNSENLHVLKLCLDIFEKLVENTETHSYLISIFGIYESLYATSPALNTRSKNRDNQITFESTLVKTKSVISFLTVI</sequence>
<dbReference type="Proteomes" id="UP000504635">
    <property type="component" value="Unplaced"/>
</dbReference>
<reference evidence="2" key="1">
    <citation type="submission" date="2025-08" db="UniProtKB">
        <authorList>
            <consortium name="RefSeq"/>
        </authorList>
    </citation>
    <scope>IDENTIFICATION</scope>
    <source>
        <tissue evidence="2">Gonads</tissue>
    </source>
</reference>
<dbReference type="InParanoid" id="A0A6J2XPM5"/>
<evidence type="ECO:0000313" key="2">
    <source>
        <dbReference type="RefSeq" id="XP_030753327.1"/>
    </source>
</evidence>
<evidence type="ECO:0000313" key="1">
    <source>
        <dbReference type="Proteomes" id="UP000504635"/>
    </source>
</evidence>
<accession>A0A6J2XPM5</accession>
<dbReference type="RefSeq" id="XP_030753327.1">
    <property type="nucleotide sequence ID" value="XM_030897467.1"/>
</dbReference>
<protein>
    <submittedName>
        <fullName evidence="2">Uncharacterized protein LOC115880284</fullName>
    </submittedName>
</protein>
<name>A0A6J2XPM5_SITOR</name>
<dbReference type="GeneID" id="115880284"/>
<gene>
    <name evidence="2" type="primary">LOC115880284</name>
</gene>
<proteinExistence type="predicted"/>
<dbReference type="OrthoDB" id="17335at2759"/>
<dbReference type="KEGG" id="soy:115880284"/>
<organism evidence="1 2">
    <name type="scientific">Sitophilus oryzae</name>
    <name type="common">Rice weevil</name>
    <name type="synonym">Curculio oryzae</name>
    <dbReference type="NCBI Taxonomy" id="7048"/>
    <lineage>
        <taxon>Eukaryota</taxon>
        <taxon>Metazoa</taxon>
        <taxon>Ecdysozoa</taxon>
        <taxon>Arthropoda</taxon>
        <taxon>Hexapoda</taxon>
        <taxon>Insecta</taxon>
        <taxon>Pterygota</taxon>
        <taxon>Neoptera</taxon>
        <taxon>Endopterygota</taxon>
        <taxon>Coleoptera</taxon>
        <taxon>Polyphaga</taxon>
        <taxon>Cucujiformia</taxon>
        <taxon>Curculionidae</taxon>
        <taxon>Dryophthorinae</taxon>
        <taxon>Sitophilus</taxon>
    </lineage>
</organism>